<reference evidence="1 2" key="1">
    <citation type="journal article" date="2019" name="Int. J. Syst. Evol. Microbiol.">
        <title>The Global Catalogue of Microorganisms (GCM) 10K type strain sequencing project: providing services to taxonomists for standard genome sequencing and annotation.</title>
        <authorList>
            <consortium name="The Broad Institute Genomics Platform"/>
            <consortium name="The Broad Institute Genome Sequencing Center for Infectious Disease"/>
            <person name="Wu L."/>
            <person name="Ma J."/>
        </authorList>
    </citation>
    <scope>NUCLEOTIDE SEQUENCE [LARGE SCALE GENOMIC DNA]</scope>
    <source>
        <strain evidence="1 2">JCM 10425</strain>
    </source>
</reference>
<accession>A0ABN0TJG4</accession>
<protein>
    <recommendedName>
        <fullName evidence="3">BON domain-containing protein</fullName>
    </recommendedName>
</protein>
<organism evidence="1 2">
    <name type="scientific">Cryptosporangium japonicum</name>
    <dbReference type="NCBI Taxonomy" id="80872"/>
    <lineage>
        <taxon>Bacteria</taxon>
        <taxon>Bacillati</taxon>
        <taxon>Actinomycetota</taxon>
        <taxon>Actinomycetes</taxon>
        <taxon>Cryptosporangiales</taxon>
        <taxon>Cryptosporangiaceae</taxon>
        <taxon>Cryptosporangium</taxon>
    </lineage>
</organism>
<dbReference type="Proteomes" id="UP001500967">
    <property type="component" value="Unassembled WGS sequence"/>
</dbReference>
<sequence>MSSAGEIWWRCSPGPELLTINVADRVVTLRGHLERRSQVDRLVELVRRVDVVDELSYGRAARRP</sequence>
<keyword evidence="2" id="KW-1185">Reference proteome</keyword>
<evidence type="ECO:0008006" key="3">
    <source>
        <dbReference type="Google" id="ProtNLM"/>
    </source>
</evidence>
<evidence type="ECO:0000313" key="1">
    <source>
        <dbReference type="EMBL" id="GAA0223253.1"/>
    </source>
</evidence>
<name>A0ABN0TJG4_9ACTN</name>
<evidence type="ECO:0000313" key="2">
    <source>
        <dbReference type="Proteomes" id="UP001500967"/>
    </source>
</evidence>
<proteinExistence type="predicted"/>
<comment type="caution">
    <text evidence="1">The sequence shown here is derived from an EMBL/GenBank/DDBJ whole genome shotgun (WGS) entry which is preliminary data.</text>
</comment>
<gene>
    <name evidence="1" type="ORF">GCM10009539_05560</name>
</gene>
<dbReference type="EMBL" id="BAAAGX010000003">
    <property type="protein sequence ID" value="GAA0223253.1"/>
    <property type="molecule type" value="Genomic_DNA"/>
</dbReference>